<dbReference type="Gene3D" id="3.60.15.10">
    <property type="entry name" value="Ribonuclease Z/Hydroxyacylglutathione hydrolase-like"/>
    <property type="match status" value="1"/>
</dbReference>
<dbReference type="InParanoid" id="D9QLW4"/>
<dbReference type="InterPro" id="IPR044528">
    <property type="entry name" value="POD-like_MBL-fold"/>
</dbReference>
<gene>
    <name evidence="3" type="ordered locus">Bresu_0733</name>
</gene>
<evidence type="ECO:0000313" key="4">
    <source>
        <dbReference type="Proteomes" id="UP000002696"/>
    </source>
</evidence>
<dbReference type="Pfam" id="PF00753">
    <property type="entry name" value="Lactamase_B"/>
    <property type="match status" value="1"/>
</dbReference>
<evidence type="ECO:0000313" key="3">
    <source>
        <dbReference type="EMBL" id="ADL00048.1"/>
    </source>
</evidence>
<dbReference type="STRING" id="633149.Bresu_0733"/>
<dbReference type="SUPFAM" id="SSF56281">
    <property type="entry name" value="Metallo-hydrolase/oxidoreductase"/>
    <property type="match status" value="1"/>
</dbReference>
<dbReference type="InterPro" id="IPR036866">
    <property type="entry name" value="RibonucZ/Hydroxyglut_hydro"/>
</dbReference>
<dbReference type="GO" id="GO:0046872">
    <property type="term" value="F:metal ion binding"/>
    <property type="evidence" value="ECO:0007669"/>
    <property type="project" value="UniProtKB-KW"/>
</dbReference>
<dbReference type="GO" id="GO:0050313">
    <property type="term" value="F:sulfur dioxygenase activity"/>
    <property type="evidence" value="ECO:0007669"/>
    <property type="project" value="InterPro"/>
</dbReference>
<dbReference type="Proteomes" id="UP000002696">
    <property type="component" value="Chromosome"/>
</dbReference>
<dbReference type="HOGENOM" id="CLU_030571_6_1_5"/>
<keyword evidence="1" id="KW-0479">Metal-binding</keyword>
<sequence>MNITAFPSQLESTMTDAHLDAATTIIEQARRGSRQVPVVQSFFDEPTNTVSYVVHDPATREAAVIDSVLDYDAAAGRTSCASADAIIAHVKAEGLTVTWLLETHAHADHLSAAPYLKDHLGGQLAIGREIIHVQNVFGKIFNEGTEFARDGSEFDRLFEDGDRFRIGGLEAIALHVPGHTPADLAYVIGDAVFTGDTLFMPDYGTARADFPGGDSRQLYRSIRRLMALPEQTRLFHCHDYKAAGRDTYAWETTVGAQRAGNVHVHEGVGEDEFVAMRDARDATLSMPRLILPSIQVNMRGGHLPEPESNGTRYLKIPLDVL</sequence>
<dbReference type="PANTHER" id="PTHR43084">
    <property type="entry name" value="PERSULFIDE DIOXYGENASE ETHE1"/>
    <property type="match status" value="1"/>
</dbReference>
<proteinExistence type="predicted"/>
<dbReference type="PANTHER" id="PTHR43084:SF1">
    <property type="entry name" value="PERSULFIDE DIOXYGENASE ETHE1, MITOCHONDRIAL"/>
    <property type="match status" value="1"/>
</dbReference>
<dbReference type="KEGG" id="bsb:Bresu_0733"/>
<evidence type="ECO:0000259" key="2">
    <source>
        <dbReference type="SMART" id="SM00849"/>
    </source>
</evidence>
<dbReference type="GO" id="GO:0070813">
    <property type="term" value="P:hydrogen sulfide metabolic process"/>
    <property type="evidence" value="ECO:0007669"/>
    <property type="project" value="TreeGrafter"/>
</dbReference>
<dbReference type="InterPro" id="IPR051682">
    <property type="entry name" value="Mito_Persulfide_Diox"/>
</dbReference>
<keyword evidence="4" id="KW-1185">Reference proteome</keyword>
<protein>
    <submittedName>
        <fullName evidence="3">Beta-lactamase domain protein</fullName>
    </submittedName>
</protein>
<dbReference type="eggNOG" id="COG0491">
    <property type="taxonomic scope" value="Bacteria"/>
</dbReference>
<accession>D9QLW4</accession>
<reference evidence="4" key="1">
    <citation type="journal article" date="2011" name="J. Bacteriol.">
        <title>Genome sequences of eight morphologically diverse alphaproteobacteria.</title>
        <authorList>
            <consortium name="US DOE Joint Genome Institute"/>
            <person name="Brown P.J."/>
            <person name="Kysela D.T."/>
            <person name="Buechlein A."/>
            <person name="Hemmerich C."/>
            <person name="Brun Y.V."/>
        </authorList>
    </citation>
    <scope>NUCLEOTIDE SEQUENCE [LARGE SCALE GENOMIC DNA]</scope>
    <source>
        <strain evidence="4">ATCC 15264 / DSM 4735 / LMG 14903 / NBRC 16000 / CB 81</strain>
    </source>
</reference>
<dbReference type="CDD" id="cd07724">
    <property type="entry name" value="POD-like_MBL-fold"/>
    <property type="match status" value="1"/>
</dbReference>
<dbReference type="AlphaFoldDB" id="D9QLW4"/>
<evidence type="ECO:0000256" key="1">
    <source>
        <dbReference type="ARBA" id="ARBA00022723"/>
    </source>
</evidence>
<dbReference type="GO" id="GO:0006749">
    <property type="term" value="P:glutathione metabolic process"/>
    <property type="evidence" value="ECO:0007669"/>
    <property type="project" value="InterPro"/>
</dbReference>
<name>D9QLW4_BRESC</name>
<dbReference type="SMART" id="SM00849">
    <property type="entry name" value="Lactamase_B"/>
    <property type="match status" value="1"/>
</dbReference>
<feature type="domain" description="Metallo-beta-lactamase" evidence="2">
    <location>
        <begin position="48"/>
        <end position="238"/>
    </location>
</feature>
<dbReference type="InterPro" id="IPR001279">
    <property type="entry name" value="Metallo-B-lactamas"/>
</dbReference>
<dbReference type="EMBL" id="CP002102">
    <property type="protein sequence ID" value="ADL00048.1"/>
    <property type="molecule type" value="Genomic_DNA"/>
</dbReference>
<organism evidence="3 4">
    <name type="scientific">Brevundimonas subvibrioides (strain ATCC 15264 / DSM 4735 / LMG 14903 / NBRC 16000 / CB 81)</name>
    <name type="common">Caulobacter subvibrioides</name>
    <dbReference type="NCBI Taxonomy" id="633149"/>
    <lineage>
        <taxon>Bacteria</taxon>
        <taxon>Pseudomonadati</taxon>
        <taxon>Pseudomonadota</taxon>
        <taxon>Alphaproteobacteria</taxon>
        <taxon>Caulobacterales</taxon>
        <taxon>Caulobacteraceae</taxon>
        <taxon>Brevundimonas</taxon>
    </lineage>
</organism>